<proteinExistence type="predicted"/>
<keyword evidence="3" id="KW-1185">Reference proteome</keyword>
<dbReference type="Proteomes" id="UP000799438">
    <property type="component" value="Unassembled WGS sequence"/>
</dbReference>
<dbReference type="AlphaFoldDB" id="A0A6A6AYU0"/>
<reference evidence="2" key="1">
    <citation type="journal article" date="2020" name="Stud. Mycol.">
        <title>101 Dothideomycetes genomes: a test case for predicting lifestyles and emergence of pathogens.</title>
        <authorList>
            <person name="Haridas S."/>
            <person name="Albert R."/>
            <person name="Binder M."/>
            <person name="Bloem J."/>
            <person name="Labutti K."/>
            <person name="Salamov A."/>
            <person name="Andreopoulos B."/>
            <person name="Baker S."/>
            <person name="Barry K."/>
            <person name="Bills G."/>
            <person name="Bluhm B."/>
            <person name="Cannon C."/>
            <person name="Castanera R."/>
            <person name="Culley D."/>
            <person name="Daum C."/>
            <person name="Ezra D."/>
            <person name="Gonzalez J."/>
            <person name="Henrissat B."/>
            <person name="Kuo A."/>
            <person name="Liang C."/>
            <person name="Lipzen A."/>
            <person name="Lutzoni F."/>
            <person name="Magnuson J."/>
            <person name="Mondo S."/>
            <person name="Nolan M."/>
            <person name="Ohm R."/>
            <person name="Pangilinan J."/>
            <person name="Park H.-J."/>
            <person name="Ramirez L."/>
            <person name="Alfaro M."/>
            <person name="Sun H."/>
            <person name="Tritt A."/>
            <person name="Yoshinaga Y."/>
            <person name="Zwiers L.-H."/>
            <person name="Turgeon B."/>
            <person name="Goodwin S."/>
            <person name="Spatafora J."/>
            <person name="Crous P."/>
            <person name="Grigoriev I."/>
        </authorList>
    </citation>
    <scope>NUCLEOTIDE SEQUENCE</scope>
    <source>
        <strain evidence="2">CBS 121167</strain>
    </source>
</reference>
<gene>
    <name evidence="2" type="ORF">K452DRAFT_302759</name>
</gene>
<dbReference type="RefSeq" id="XP_033392146.1">
    <property type="nucleotide sequence ID" value="XM_033542633.1"/>
</dbReference>
<feature type="compositionally biased region" description="Low complexity" evidence="1">
    <location>
        <begin position="29"/>
        <end position="38"/>
    </location>
</feature>
<protein>
    <submittedName>
        <fullName evidence="2">Uncharacterized protein</fullName>
    </submittedName>
</protein>
<feature type="region of interest" description="Disordered" evidence="1">
    <location>
        <begin position="1"/>
        <end position="54"/>
    </location>
</feature>
<name>A0A6A6AYU0_9PEZI</name>
<organism evidence="2 3">
    <name type="scientific">Aplosporella prunicola CBS 121167</name>
    <dbReference type="NCBI Taxonomy" id="1176127"/>
    <lineage>
        <taxon>Eukaryota</taxon>
        <taxon>Fungi</taxon>
        <taxon>Dikarya</taxon>
        <taxon>Ascomycota</taxon>
        <taxon>Pezizomycotina</taxon>
        <taxon>Dothideomycetes</taxon>
        <taxon>Dothideomycetes incertae sedis</taxon>
        <taxon>Botryosphaeriales</taxon>
        <taxon>Aplosporellaceae</taxon>
        <taxon>Aplosporella</taxon>
    </lineage>
</organism>
<dbReference type="GeneID" id="54300130"/>
<accession>A0A6A6AYU0</accession>
<evidence type="ECO:0000256" key="1">
    <source>
        <dbReference type="SAM" id="MobiDB-lite"/>
    </source>
</evidence>
<evidence type="ECO:0000313" key="3">
    <source>
        <dbReference type="Proteomes" id="UP000799438"/>
    </source>
</evidence>
<feature type="compositionally biased region" description="Polar residues" evidence="1">
    <location>
        <begin position="1"/>
        <end position="15"/>
    </location>
</feature>
<dbReference type="EMBL" id="ML995521">
    <property type="protein sequence ID" value="KAF2136428.1"/>
    <property type="molecule type" value="Genomic_DNA"/>
</dbReference>
<sequence length="85" mass="9396">MAHTSSAPLSSSKPKQQARPAAEECAKVSSKLSSLSLSDTQKEREKEKNGQQAHRLWADGEEEHPEGCMCWSVEAQYPPKGHKHP</sequence>
<evidence type="ECO:0000313" key="2">
    <source>
        <dbReference type="EMBL" id="KAF2136428.1"/>
    </source>
</evidence>
<feature type="compositionally biased region" description="Basic and acidic residues" evidence="1">
    <location>
        <begin position="40"/>
        <end position="49"/>
    </location>
</feature>